<accession>A0AAE0XTU0</accession>
<evidence type="ECO:0000313" key="3">
    <source>
        <dbReference type="Proteomes" id="UP001283361"/>
    </source>
</evidence>
<dbReference type="Proteomes" id="UP001283361">
    <property type="component" value="Unassembled WGS sequence"/>
</dbReference>
<protein>
    <submittedName>
        <fullName evidence="2">Uncharacterized protein</fullName>
    </submittedName>
</protein>
<feature type="region of interest" description="Disordered" evidence="1">
    <location>
        <begin position="52"/>
        <end position="77"/>
    </location>
</feature>
<proteinExistence type="predicted"/>
<name>A0AAE0XTU0_9GAST</name>
<gene>
    <name evidence="2" type="ORF">RRG08_002727</name>
</gene>
<sequence length="144" mass="16225">MHLTITTDLSKHAPTTWDQGEHATNTRDQGIMMNIHLTRGIRVNMHLTITRDHDEHTSNTRDQGEYAPNTRNQGVSSASKMARLCCGTLTPNCRRAKQQLRLQPGPSRYARLTSSDLEARAARRCQNNPRHNGRGNHNYGAVLD</sequence>
<feature type="region of interest" description="Disordered" evidence="1">
    <location>
        <begin position="124"/>
        <end position="144"/>
    </location>
</feature>
<feature type="compositionally biased region" description="Low complexity" evidence="1">
    <location>
        <begin position="127"/>
        <end position="138"/>
    </location>
</feature>
<feature type="region of interest" description="Disordered" evidence="1">
    <location>
        <begin position="1"/>
        <end position="25"/>
    </location>
</feature>
<evidence type="ECO:0000313" key="2">
    <source>
        <dbReference type="EMBL" id="KAK3712397.1"/>
    </source>
</evidence>
<organism evidence="2 3">
    <name type="scientific">Elysia crispata</name>
    <name type="common">lettuce slug</name>
    <dbReference type="NCBI Taxonomy" id="231223"/>
    <lineage>
        <taxon>Eukaryota</taxon>
        <taxon>Metazoa</taxon>
        <taxon>Spiralia</taxon>
        <taxon>Lophotrochozoa</taxon>
        <taxon>Mollusca</taxon>
        <taxon>Gastropoda</taxon>
        <taxon>Heterobranchia</taxon>
        <taxon>Euthyneura</taxon>
        <taxon>Panpulmonata</taxon>
        <taxon>Sacoglossa</taxon>
        <taxon>Placobranchoidea</taxon>
        <taxon>Plakobranchidae</taxon>
        <taxon>Elysia</taxon>
    </lineage>
</organism>
<reference evidence="2" key="1">
    <citation type="journal article" date="2023" name="G3 (Bethesda)">
        <title>A reference genome for the long-term kleptoplast-retaining sea slug Elysia crispata morphotype clarki.</title>
        <authorList>
            <person name="Eastman K.E."/>
            <person name="Pendleton A.L."/>
            <person name="Shaikh M.A."/>
            <person name="Suttiyut T."/>
            <person name="Ogas R."/>
            <person name="Tomko P."/>
            <person name="Gavelis G."/>
            <person name="Widhalm J.R."/>
            <person name="Wisecaver J.H."/>
        </authorList>
    </citation>
    <scope>NUCLEOTIDE SEQUENCE</scope>
    <source>
        <strain evidence="2">ECLA1</strain>
    </source>
</reference>
<comment type="caution">
    <text evidence="2">The sequence shown here is derived from an EMBL/GenBank/DDBJ whole genome shotgun (WGS) entry which is preliminary data.</text>
</comment>
<keyword evidence="3" id="KW-1185">Reference proteome</keyword>
<feature type="compositionally biased region" description="Basic and acidic residues" evidence="1">
    <location>
        <begin position="52"/>
        <end position="64"/>
    </location>
</feature>
<dbReference type="AlphaFoldDB" id="A0AAE0XTU0"/>
<evidence type="ECO:0000256" key="1">
    <source>
        <dbReference type="SAM" id="MobiDB-lite"/>
    </source>
</evidence>
<dbReference type="EMBL" id="JAWDGP010007584">
    <property type="protein sequence ID" value="KAK3712397.1"/>
    <property type="molecule type" value="Genomic_DNA"/>
</dbReference>